<dbReference type="AlphaFoldDB" id="C0A020"/>
<feature type="signal peptide" evidence="1">
    <location>
        <begin position="1"/>
        <end position="25"/>
    </location>
</feature>
<organism evidence="2">
    <name type="scientific">Torenia fournieri</name>
    <name type="common">wishbone flower</name>
    <dbReference type="NCBI Taxonomy" id="68875"/>
    <lineage>
        <taxon>Eukaryota</taxon>
        <taxon>Viridiplantae</taxon>
        <taxon>Streptophyta</taxon>
        <taxon>Embryophyta</taxon>
        <taxon>Tracheophyta</taxon>
        <taxon>Spermatophyta</taxon>
        <taxon>Magnoliopsida</taxon>
        <taxon>eudicotyledons</taxon>
        <taxon>Gunneridae</taxon>
        <taxon>Pentapetalae</taxon>
        <taxon>asterids</taxon>
        <taxon>lamiids</taxon>
        <taxon>Lamiales</taxon>
        <taxon>Linderniaceae</taxon>
        <taxon>Torenia</taxon>
    </lineage>
</organism>
<feature type="chain" id="PRO_5002895884" evidence="1">
    <location>
        <begin position="26"/>
        <end position="83"/>
    </location>
</feature>
<accession>C0A020</accession>
<evidence type="ECO:0000313" key="2">
    <source>
        <dbReference type="EMBL" id="BAH29763.1"/>
    </source>
</evidence>
<proteinExistence type="evidence at transcript level"/>
<dbReference type="EMBL" id="AB477053">
    <property type="protein sequence ID" value="BAH29763.1"/>
    <property type="molecule type" value="mRNA"/>
</dbReference>
<evidence type="ECO:0000256" key="1">
    <source>
        <dbReference type="SAM" id="SignalP"/>
    </source>
</evidence>
<gene>
    <name evidence="2" type="primary">TfCRP15</name>
</gene>
<protein>
    <submittedName>
        <fullName evidence="2">Maternally-expressed gene (MEG)/Ae1-like cystein-rich peptide</fullName>
    </submittedName>
</protein>
<keyword evidence="1" id="KW-0732">Signal</keyword>
<name>C0A020_9LAMI</name>
<reference evidence="2" key="1">
    <citation type="journal article" date="2009" name="Nature">
        <title>Defensin-like polypeptide LUREs are pollen tube attractants secreted from synergid cells.</title>
        <authorList>
            <person name="Okuda S."/>
            <person name="Tsutsui H."/>
            <person name="Shiina K."/>
            <person name="Sprunck S."/>
            <person name="Takeuchi H."/>
            <person name="Yui R."/>
            <person name="Kasahara R.D."/>
            <person name="Hamamura Y."/>
            <person name="Mizukami A."/>
            <person name="Suzaki D."/>
            <person name="Kawano N."/>
            <person name="Sakakibara T."/>
            <person name="Namiki S."/>
            <person name="Itoh K."/>
            <person name="Otsuka K."/>
            <person name="Matsuzaki M."/>
            <person name="Nozaki H."/>
            <person name="Kuroiwa T."/>
            <person name="Nakano A."/>
            <person name="Kanaoka M.M."/>
            <person name="Dresselhaus T."/>
            <person name="Sasaki N."/>
            <person name="Higashiyama T."/>
        </authorList>
    </citation>
    <scope>NUCLEOTIDE SEQUENCE</scope>
    <source>
        <tissue evidence="2">Mature ovule</tissue>
    </source>
</reference>
<sequence length="83" mass="9534">MASHNIACFTLLFLSLVAQFVPHECDNVEAGKNNNPQEFVGQDFCRLGRCFGFPVNRYWCCFFNEVCYVGRDKCEERCPAKQA</sequence>